<dbReference type="STRING" id="4072.A0A2G3AET6"/>
<evidence type="ECO:0000313" key="3">
    <source>
        <dbReference type="Proteomes" id="UP000222542"/>
    </source>
</evidence>
<comment type="caution">
    <text evidence="2">The sequence shown here is derived from an EMBL/GenBank/DDBJ whole genome shotgun (WGS) entry which is preliminary data.</text>
</comment>
<accession>A0A2G3AET6</accession>
<feature type="region of interest" description="Disordered" evidence="1">
    <location>
        <begin position="1"/>
        <end position="22"/>
    </location>
</feature>
<keyword evidence="3" id="KW-1185">Reference proteome</keyword>
<dbReference type="EMBL" id="AYRZ02000001">
    <property type="protein sequence ID" value="PHT92756.1"/>
    <property type="molecule type" value="Genomic_DNA"/>
</dbReference>
<evidence type="ECO:0000256" key="1">
    <source>
        <dbReference type="SAM" id="MobiDB-lite"/>
    </source>
</evidence>
<proteinExistence type="predicted"/>
<dbReference type="AlphaFoldDB" id="A0A2G3AET6"/>
<dbReference type="Gramene" id="PHT92756">
    <property type="protein sequence ID" value="PHT92756"/>
    <property type="gene ID" value="T459_00638"/>
</dbReference>
<reference evidence="2 3" key="1">
    <citation type="journal article" date="2014" name="Nat. Genet.">
        <title>Genome sequence of the hot pepper provides insights into the evolution of pungency in Capsicum species.</title>
        <authorList>
            <person name="Kim S."/>
            <person name="Park M."/>
            <person name="Yeom S.I."/>
            <person name="Kim Y.M."/>
            <person name="Lee J.M."/>
            <person name="Lee H.A."/>
            <person name="Seo E."/>
            <person name="Choi J."/>
            <person name="Cheong K."/>
            <person name="Kim K.T."/>
            <person name="Jung K."/>
            <person name="Lee G.W."/>
            <person name="Oh S.K."/>
            <person name="Bae C."/>
            <person name="Kim S.B."/>
            <person name="Lee H.Y."/>
            <person name="Kim S.Y."/>
            <person name="Kim M.S."/>
            <person name="Kang B.C."/>
            <person name="Jo Y.D."/>
            <person name="Yang H.B."/>
            <person name="Jeong H.J."/>
            <person name="Kang W.H."/>
            <person name="Kwon J.K."/>
            <person name="Shin C."/>
            <person name="Lim J.Y."/>
            <person name="Park J.H."/>
            <person name="Huh J.H."/>
            <person name="Kim J.S."/>
            <person name="Kim B.D."/>
            <person name="Cohen O."/>
            <person name="Paran I."/>
            <person name="Suh M.C."/>
            <person name="Lee S.B."/>
            <person name="Kim Y.K."/>
            <person name="Shin Y."/>
            <person name="Noh S.J."/>
            <person name="Park J."/>
            <person name="Seo Y.S."/>
            <person name="Kwon S.Y."/>
            <person name="Kim H.A."/>
            <person name="Park J.M."/>
            <person name="Kim H.J."/>
            <person name="Choi S.B."/>
            <person name="Bosland P.W."/>
            <person name="Reeves G."/>
            <person name="Jo S.H."/>
            <person name="Lee B.W."/>
            <person name="Cho H.T."/>
            <person name="Choi H.S."/>
            <person name="Lee M.S."/>
            <person name="Yu Y."/>
            <person name="Do Choi Y."/>
            <person name="Park B.S."/>
            <person name="van Deynze A."/>
            <person name="Ashrafi H."/>
            <person name="Hill T."/>
            <person name="Kim W.T."/>
            <person name="Pai H.S."/>
            <person name="Ahn H.K."/>
            <person name="Yeam I."/>
            <person name="Giovannoni J.J."/>
            <person name="Rose J.K."/>
            <person name="Sorensen I."/>
            <person name="Lee S.J."/>
            <person name="Kim R.W."/>
            <person name="Choi I.Y."/>
            <person name="Choi B.S."/>
            <person name="Lim J.S."/>
            <person name="Lee Y.H."/>
            <person name="Choi D."/>
        </authorList>
    </citation>
    <scope>NUCLEOTIDE SEQUENCE [LARGE SCALE GENOMIC DNA]</scope>
    <source>
        <strain evidence="3">cv. CM334</strain>
    </source>
</reference>
<name>A0A2G3AET6_CAPAN</name>
<sequence length="149" mass="17317">MYTSRQKIHKDKDAEPTEFEESVAQTKESLELEKKFSSKEYEKLEKLSSFYVFIDVPDWLNLWADIELNDALDKLKPEFENVAIPLANIGTMKPIFRGWNSYYKCVCNKKNRSVWCLRGQWGRASSTLSPGHRHFAAQIQLALPLSFPI</sequence>
<evidence type="ECO:0000313" key="2">
    <source>
        <dbReference type="EMBL" id="PHT92756.1"/>
    </source>
</evidence>
<dbReference type="Proteomes" id="UP000222542">
    <property type="component" value="Unassembled WGS sequence"/>
</dbReference>
<organism evidence="2 3">
    <name type="scientific">Capsicum annuum</name>
    <name type="common">Capsicum pepper</name>
    <dbReference type="NCBI Taxonomy" id="4072"/>
    <lineage>
        <taxon>Eukaryota</taxon>
        <taxon>Viridiplantae</taxon>
        <taxon>Streptophyta</taxon>
        <taxon>Embryophyta</taxon>
        <taxon>Tracheophyta</taxon>
        <taxon>Spermatophyta</taxon>
        <taxon>Magnoliopsida</taxon>
        <taxon>eudicotyledons</taxon>
        <taxon>Gunneridae</taxon>
        <taxon>Pentapetalae</taxon>
        <taxon>asterids</taxon>
        <taxon>lamiids</taxon>
        <taxon>Solanales</taxon>
        <taxon>Solanaceae</taxon>
        <taxon>Solanoideae</taxon>
        <taxon>Capsiceae</taxon>
        <taxon>Capsicum</taxon>
    </lineage>
</organism>
<reference evidence="2 3" key="2">
    <citation type="journal article" date="2017" name="Genome Biol.">
        <title>New reference genome sequences of hot pepper reveal the massive evolution of plant disease-resistance genes by retroduplication.</title>
        <authorList>
            <person name="Kim S."/>
            <person name="Park J."/>
            <person name="Yeom S.I."/>
            <person name="Kim Y.M."/>
            <person name="Seo E."/>
            <person name="Kim K.T."/>
            <person name="Kim M.S."/>
            <person name="Lee J.M."/>
            <person name="Cheong K."/>
            <person name="Shin H.S."/>
            <person name="Kim S.B."/>
            <person name="Han K."/>
            <person name="Lee J."/>
            <person name="Park M."/>
            <person name="Lee H.A."/>
            <person name="Lee H.Y."/>
            <person name="Lee Y."/>
            <person name="Oh S."/>
            <person name="Lee J.H."/>
            <person name="Choi E."/>
            <person name="Choi E."/>
            <person name="Lee S.E."/>
            <person name="Jeon J."/>
            <person name="Kim H."/>
            <person name="Choi G."/>
            <person name="Song H."/>
            <person name="Lee J."/>
            <person name="Lee S.C."/>
            <person name="Kwon J.K."/>
            <person name="Lee H.Y."/>
            <person name="Koo N."/>
            <person name="Hong Y."/>
            <person name="Kim R.W."/>
            <person name="Kang W.H."/>
            <person name="Huh J.H."/>
            <person name="Kang B.C."/>
            <person name="Yang T.J."/>
            <person name="Lee Y.H."/>
            <person name="Bennetzen J.L."/>
            <person name="Choi D."/>
        </authorList>
    </citation>
    <scope>NUCLEOTIDE SEQUENCE [LARGE SCALE GENOMIC DNA]</scope>
    <source>
        <strain evidence="3">cv. CM334</strain>
    </source>
</reference>
<gene>
    <name evidence="2" type="ORF">T459_00638</name>
</gene>
<protein>
    <submittedName>
        <fullName evidence="2">Uncharacterized protein</fullName>
    </submittedName>
</protein>